<organism evidence="2 3">
    <name type="scientific">Amphritea atlantica</name>
    <dbReference type="NCBI Taxonomy" id="355243"/>
    <lineage>
        <taxon>Bacteria</taxon>
        <taxon>Pseudomonadati</taxon>
        <taxon>Pseudomonadota</taxon>
        <taxon>Gammaproteobacteria</taxon>
        <taxon>Oceanospirillales</taxon>
        <taxon>Oceanospirillaceae</taxon>
        <taxon>Amphritea</taxon>
    </lineage>
</organism>
<feature type="region of interest" description="Disordered" evidence="1">
    <location>
        <begin position="16"/>
        <end position="39"/>
    </location>
</feature>
<dbReference type="RefSeq" id="WP_091352878.1">
    <property type="nucleotide sequence ID" value="NZ_AP025284.1"/>
</dbReference>
<protein>
    <recommendedName>
        <fullName evidence="4">Nucleoprotein/polynucleotide-associated enzyme</fullName>
    </recommendedName>
</protein>
<evidence type="ECO:0000313" key="3">
    <source>
        <dbReference type="Proteomes" id="UP000198749"/>
    </source>
</evidence>
<evidence type="ECO:0000256" key="1">
    <source>
        <dbReference type="SAM" id="MobiDB-lite"/>
    </source>
</evidence>
<dbReference type="InterPro" id="IPR018636">
    <property type="entry name" value="DUF2058"/>
</dbReference>
<sequence>MAGSLQDQLLKAGLANKQQANKAKAEKRKKSKQAKAVKKGEVFKDQEQLEREQAIAAAKSEKLKRDRELNRQREDELTRRSIDASCLQMMQQNRVHIPEDGDIEYNFVDGTTIKKLYVTKTLQEQLAKGNLAIASGKNGYTVIPAGVAEKISERRPELIISRQEVAEIDPDDPYADFQIPDDLMW</sequence>
<proteinExistence type="predicted"/>
<gene>
    <name evidence="2" type="ORF">SAMN03080615_00252</name>
</gene>
<keyword evidence="3" id="KW-1185">Reference proteome</keyword>
<evidence type="ECO:0000313" key="2">
    <source>
        <dbReference type="EMBL" id="SEQ06538.1"/>
    </source>
</evidence>
<dbReference type="EMBL" id="FOGB01000001">
    <property type="protein sequence ID" value="SEQ06538.1"/>
    <property type="molecule type" value="Genomic_DNA"/>
</dbReference>
<dbReference type="OrthoDB" id="5294470at2"/>
<evidence type="ECO:0008006" key="4">
    <source>
        <dbReference type="Google" id="ProtNLM"/>
    </source>
</evidence>
<feature type="compositionally biased region" description="Basic residues" evidence="1">
    <location>
        <begin position="25"/>
        <end position="37"/>
    </location>
</feature>
<reference evidence="3" key="1">
    <citation type="submission" date="2016-10" db="EMBL/GenBank/DDBJ databases">
        <authorList>
            <person name="Varghese N."/>
            <person name="Submissions S."/>
        </authorList>
    </citation>
    <scope>NUCLEOTIDE SEQUENCE [LARGE SCALE GENOMIC DNA]</scope>
    <source>
        <strain evidence="3">DSM 18887</strain>
    </source>
</reference>
<dbReference type="STRING" id="355243.SAMN03080615_00252"/>
<dbReference type="AlphaFoldDB" id="A0A1H9D1A0"/>
<accession>A0A1H9D1A0</accession>
<dbReference type="Proteomes" id="UP000198749">
    <property type="component" value="Unassembled WGS sequence"/>
</dbReference>
<dbReference type="Pfam" id="PF09831">
    <property type="entry name" value="DUF2058"/>
    <property type="match status" value="1"/>
</dbReference>
<name>A0A1H9D1A0_9GAMM</name>